<keyword evidence="1" id="KW-1133">Transmembrane helix</keyword>
<feature type="transmembrane region" description="Helical" evidence="1">
    <location>
        <begin position="229"/>
        <end position="253"/>
    </location>
</feature>
<evidence type="ECO:0000313" key="4">
    <source>
        <dbReference type="Proteomes" id="UP000622890"/>
    </source>
</evidence>
<dbReference type="EMBL" id="JAEPBG010000002">
    <property type="protein sequence ID" value="MBK4734325.1"/>
    <property type="molecule type" value="Genomic_DNA"/>
</dbReference>
<feature type="domain" description="Acyltransferase 3" evidence="2">
    <location>
        <begin position="24"/>
        <end position="347"/>
    </location>
</feature>
<feature type="transmembrane region" description="Helical" evidence="1">
    <location>
        <begin position="302"/>
        <end position="323"/>
    </location>
</feature>
<dbReference type="PANTHER" id="PTHR23028">
    <property type="entry name" value="ACETYLTRANSFERASE"/>
    <property type="match status" value="1"/>
</dbReference>
<dbReference type="AlphaFoldDB" id="A0A934SPP7"/>
<keyword evidence="4" id="KW-1185">Reference proteome</keyword>
<name>A0A934SPP7_9BURK</name>
<sequence length="395" mass="43751">MSSLSYLQNQFELHRGDTSSNMRSMEGLRGFAVILVFVVHYVTLVTPWLRGNTALASVAHALHTVGNSGVDLFFVLSGYLIYGSLISREQKFVPFIKRRIRRIYPVFTFLLITYIVLSLLFPTESKLPGGLFDAFVYLAANFLLLPGLLPITPIITVAWSLSYEMFYYISLPALISIFKLRGMPCGWRIGFFVTLTVVFALACAQYGGPTRLLMFVSGILLYDVIEHRLFSSVGSALAFSSLMLGLLCTLVPIPGPFGATLKAAILFATFFVVCHTCFARSSSVFARAFSVAGLRWLGNMSYSYYLVHGLALKAAFLILMTFFPPREQGIVFFAGLMIAMFLWTLVASALMFIAIERPLSLDSARRPKVVNPRLTKALVDIEVVDGIQTKDSAPA</sequence>
<reference evidence="3" key="1">
    <citation type="submission" date="2021-01" db="EMBL/GenBank/DDBJ databases">
        <title>Genome sequence of strain Noviherbaspirillum sp. DKR-6.</title>
        <authorList>
            <person name="Chaudhary D.K."/>
        </authorList>
    </citation>
    <scope>NUCLEOTIDE SEQUENCE</scope>
    <source>
        <strain evidence="3">DKR-6</strain>
    </source>
</reference>
<keyword evidence="3" id="KW-0012">Acyltransferase</keyword>
<dbReference type="Proteomes" id="UP000622890">
    <property type="component" value="Unassembled WGS sequence"/>
</dbReference>
<keyword evidence="3" id="KW-0808">Transferase</keyword>
<proteinExistence type="predicted"/>
<feature type="transmembrane region" description="Helical" evidence="1">
    <location>
        <begin position="134"/>
        <end position="159"/>
    </location>
</feature>
<evidence type="ECO:0000256" key="1">
    <source>
        <dbReference type="SAM" id="Phobius"/>
    </source>
</evidence>
<comment type="caution">
    <text evidence="3">The sequence shown here is derived from an EMBL/GenBank/DDBJ whole genome shotgun (WGS) entry which is preliminary data.</text>
</comment>
<organism evidence="3 4">
    <name type="scientific">Noviherbaspirillum pedocola</name>
    <dbReference type="NCBI Taxonomy" id="2801341"/>
    <lineage>
        <taxon>Bacteria</taxon>
        <taxon>Pseudomonadati</taxon>
        <taxon>Pseudomonadota</taxon>
        <taxon>Betaproteobacteria</taxon>
        <taxon>Burkholderiales</taxon>
        <taxon>Oxalobacteraceae</taxon>
        <taxon>Noviherbaspirillum</taxon>
    </lineage>
</organism>
<dbReference type="RefSeq" id="WP_200591078.1">
    <property type="nucleotide sequence ID" value="NZ_JAEPBG010000002.1"/>
</dbReference>
<dbReference type="InterPro" id="IPR002656">
    <property type="entry name" value="Acyl_transf_3_dom"/>
</dbReference>
<keyword evidence="1" id="KW-0812">Transmembrane</keyword>
<dbReference type="InterPro" id="IPR050879">
    <property type="entry name" value="Acyltransferase_3"/>
</dbReference>
<dbReference type="Pfam" id="PF01757">
    <property type="entry name" value="Acyl_transf_3"/>
    <property type="match status" value="1"/>
</dbReference>
<evidence type="ECO:0000313" key="3">
    <source>
        <dbReference type="EMBL" id="MBK4734325.1"/>
    </source>
</evidence>
<feature type="transmembrane region" description="Helical" evidence="1">
    <location>
        <begin position="30"/>
        <end position="49"/>
    </location>
</feature>
<feature type="transmembrane region" description="Helical" evidence="1">
    <location>
        <begin position="61"/>
        <end position="82"/>
    </location>
</feature>
<dbReference type="GO" id="GO:0016747">
    <property type="term" value="F:acyltransferase activity, transferring groups other than amino-acyl groups"/>
    <property type="evidence" value="ECO:0007669"/>
    <property type="project" value="InterPro"/>
</dbReference>
<feature type="transmembrane region" description="Helical" evidence="1">
    <location>
        <begin position="329"/>
        <end position="355"/>
    </location>
</feature>
<evidence type="ECO:0000259" key="2">
    <source>
        <dbReference type="Pfam" id="PF01757"/>
    </source>
</evidence>
<feature type="transmembrane region" description="Helical" evidence="1">
    <location>
        <begin position="103"/>
        <end position="122"/>
    </location>
</feature>
<keyword evidence="1" id="KW-0472">Membrane</keyword>
<accession>A0A934SPP7</accession>
<feature type="transmembrane region" description="Helical" evidence="1">
    <location>
        <begin position="189"/>
        <end position="208"/>
    </location>
</feature>
<protein>
    <submittedName>
        <fullName evidence="3">Acyltransferase</fullName>
    </submittedName>
</protein>
<feature type="transmembrane region" description="Helical" evidence="1">
    <location>
        <begin position="259"/>
        <end position="281"/>
    </location>
</feature>
<gene>
    <name evidence="3" type="ORF">JJB74_06895</name>
</gene>